<dbReference type="GO" id="GO:0005666">
    <property type="term" value="C:RNA polymerase III complex"/>
    <property type="evidence" value="ECO:0007669"/>
    <property type="project" value="InterPro"/>
</dbReference>
<dbReference type="Pfam" id="PF05132">
    <property type="entry name" value="RNA_pol_Rpc4"/>
    <property type="match status" value="1"/>
</dbReference>
<comment type="subcellular location">
    <subcellularLocation>
        <location evidence="1">Nucleus</location>
    </subcellularLocation>
</comment>
<evidence type="ECO:0000256" key="5">
    <source>
        <dbReference type="SAM" id="MobiDB-lite"/>
    </source>
</evidence>
<evidence type="ECO:0000256" key="1">
    <source>
        <dbReference type="ARBA" id="ARBA00004123"/>
    </source>
</evidence>
<name>A0A550BY32_9AGAR</name>
<dbReference type="GO" id="GO:0003677">
    <property type="term" value="F:DNA binding"/>
    <property type="evidence" value="ECO:0007669"/>
    <property type="project" value="InterPro"/>
</dbReference>
<dbReference type="GO" id="GO:0042797">
    <property type="term" value="P:tRNA transcription by RNA polymerase III"/>
    <property type="evidence" value="ECO:0007669"/>
    <property type="project" value="TreeGrafter"/>
</dbReference>
<keyword evidence="4" id="KW-0539">Nucleus</keyword>
<dbReference type="STRING" id="97359.A0A550BY32"/>
<keyword evidence="7" id="KW-1185">Reference proteome</keyword>
<protein>
    <recommendedName>
        <fullName evidence="8">RNA polymerase III RPC4-domain-containing protein</fullName>
    </recommendedName>
</protein>
<proteinExistence type="predicted"/>
<evidence type="ECO:0000313" key="6">
    <source>
        <dbReference type="EMBL" id="TRM57433.1"/>
    </source>
</evidence>
<gene>
    <name evidence="6" type="ORF">BD626DRAFT_551074</name>
</gene>
<evidence type="ECO:0008006" key="8">
    <source>
        <dbReference type="Google" id="ProtNLM"/>
    </source>
</evidence>
<evidence type="ECO:0000313" key="7">
    <source>
        <dbReference type="Proteomes" id="UP000320762"/>
    </source>
</evidence>
<feature type="compositionally biased region" description="Polar residues" evidence="5">
    <location>
        <begin position="70"/>
        <end position="83"/>
    </location>
</feature>
<evidence type="ECO:0000256" key="3">
    <source>
        <dbReference type="ARBA" id="ARBA00023163"/>
    </source>
</evidence>
<accession>A0A550BY32</accession>
<reference evidence="6 7" key="1">
    <citation type="journal article" date="2019" name="New Phytol.">
        <title>Comparative genomics reveals unique wood-decay strategies and fruiting body development in the Schizophyllaceae.</title>
        <authorList>
            <person name="Almasi E."/>
            <person name="Sahu N."/>
            <person name="Krizsan K."/>
            <person name="Balint B."/>
            <person name="Kovacs G.M."/>
            <person name="Kiss B."/>
            <person name="Cseklye J."/>
            <person name="Drula E."/>
            <person name="Henrissat B."/>
            <person name="Nagy I."/>
            <person name="Chovatia M."/>
            <person name="Adam C."/>
            <person name="LaButti K."/>
            <person name="Lipzen A."/>
            <person name="Riley R."/>
            <person name="Grigoriev I.V."/>
            <person name="Nagy L.G."/>
        </authorList>
    </citation>
    <scope>NUCLEOTIDE SEQUENCE [LARGE SCALE GENOMIC DNA]</scope>
    <source>
        <strain evidence="6 7">NL-1724</strain>
    </source>
</reference>
<dbReference type="PANTHER" id="PTHR13408:SF0">
    <property type="entry name" value="DNA-DIRECTED RNA POLYMERASE III SUBUNIT RPC4"/>
    <property type="match status" value="1"/>
</dbReference>
<organism evidence="6 7">
    <name type="scientific">Schizophyllum amplum</name>
    <dbReference type="NCBI Taxonomy" id="97359"/>
    <lineage>
        <taxon>Eukaryota</taxon>
        <taxon>Fungi</taxon>
        <taxon>Dikarya</taxon>
        <taxon>Basidiomycota</taxon>
        <taxon>Agaricomycotina</taxon>
        <taxon>Agaricomycetes</taxon>
        <taxon>Agaricomycetidae</taxon>
        <taxon>Agaricales</taxon>
        <taxon>Schizophyllaceae</taxon>
        <taxon>Schizophyllum</taxon>
    </lineage>
</organism>
<feature type="region of interest" description="Disordered" evidence="5">
    <location>
        <begin position="219"/>
        <end position="247"/>
    </location>
</feature>
<dbReference type="EMBL" id="VDMD01000047">
    <property type="protein sequence ID" value="TRM57433.1"/>
    <property type="molecule type" value="Genomic_DNA"/>
</dbReference>
<sequence length="470" mass="51059">MRDIRETRPVGYKGAKRYVATRAEACAVGRREPFESRSSLFHGNGRYTTRQGTQKLKFVPTLPARRKTQDAQVKQEPSTSAIPSDNAGERGRDAGPRVVEMTASGPFAMGPATTSVRRAAPTTVVVPNRPATSLDSGLVPVKLEPTATSLSVKGKGKARDDRQSLSETPALSDIVKKEEDDYEVYSDPDEGVEIVDMDDVKTLDYMAPDSIRREREAKARVKKEKVEEKDSSVTPPIDASNALDLSDSEEEEELEDFVEDFTFKADVADGTPSFEDRLYFFQLPAPFPIIVQPMDGMDVDQAPQSDGRHVSFAPDVKPAAVPASGVTVKKEPGIKKEPVDCILDGTEHLDGVIGTLLVRQSGRIQMQLGNGAIYDVTPSTQPSFHQAAVHIGYPEPKPPASAQPAEGTPPVQPALPTMLTTLGPVTRHFSVTPSISQLLAALEQKDQEERSRTRIRGLGEDAEAGLISMD</sequence>
<keyword evidence="2" id="KW-0240">DNA-directed RNA polymerase</keyword>
<feature type="region of interest" description="Disordered" evidence="5">
    <location>
        <begin position="59"/>
        <end position="94"/>
    </location>
</feature>
<feature type="region of interest" description="Disordered" evidence="5">
    <location>
        <begin position="149"/>
        <end position="169"/>
    </location>
</feature>
<dbReference type="InterPro" id="IPR007811">
    <property type="entry name" value="RPC4"/>
</dbReference>
<evidence type="ECO:0000256" key="2">
    <source>
        <dbReference type="ARBA" id="ARBA00022478"/>
    </source>
</evidence>
<dbReference type="PANTHER" id="PTHR13408">
    <property type="entry name" value="DNA-DIRECTED RNA POLYMERASE III"/>
    <property type="match status" value="1"/>
</dbReference>
<comment type="caution">
    <text evidence="6">The sequence shown here is derived from an EMBL/GenBank/DDBJ whole genome shotgun (WGS) entry which is preliminary data.</text>
</comment>
<feature type="compositionally biased region" description="Basic and acidic residues" evidence="5">
    <location>
        <begin position="219"/>
        <end position="231"/>
    </location>
</feature>
<dbReference type="Proteomes" id="UP000320762">
    <property type="component" value="Unassembled WGS sequence"/>
</dbReference>
<dbReference type="AlphaFoldDB" id="A0A550BY32"/>
<evidence type="ECO:0000256" key="4">
    <source>
        <dbReference type="ARBA" id="ARBA00023242"/>
    </source>
</evidence>
<dbReference type="OrthoDB" id="5836119at2759"/>
<keyword evidence="3" id="KW-0804">Transcription</keyword>